<protein>
    <submittedName>
        <fullName evidence="1">Uncharacterized protein</fullName>
    </submittedName>
</protein>
<dbReference type="Proteomes" id="UP000299102">
    <property type="component" value="Unassembled WGS sequence"/>
</dbReference>
<proteinExistence type="predicted"/>
<evidence type="ECO:0000313" key="2">
    <source>
        <dbReference type="Proteomes" id="UP000299102"/>
    </source>
</evidence>
<reference evidence="1 2" key="1">
    <citation type="journal article" date="2019" name="Commun. Biol.">
        <title>The bagworm genome reveals a unique fibroin gene that provides high tensile strength.</title>
        <authorList>
            <person name="Kono N."/>
            <person name="Nakamura H."/>
            <person name="Ohtoshi R."/>
            <person name="Tomita M."/>
            <person name="Numata K."/>
            <person name="Arakawa K."/>
        </authorList>
    </citation>
    <scope>NUCLEOTIDE SEQUENCE [LARGE SCALE GENOMIC DNA]</scope>
</reference>
<organism evidence="1 2">
    <name type="scientific">Eumeta variegata</name>
    <name type="common">Bagworm moth</name>
    <name type="synonym">Eumeta japonica</name>
    <dbReference type="NCBI Taxonomy" id="151549"/>
    <lineage>
        <taxon>Eukaryota</taxon>
        <taxon>Metazoa</taxon>
        <taxon>Ecdysozoa</taxon>
        <taxon>Arthropoda</taxon>
        <taxon>Hexapoda</taxon>
        <taxon>Insecta</taxon>
        <taxon>Pterygota</taxon>
        <taxon>Neoptera</taxon>
        <taxon>Endopterygota</taxon>
        <taxon>Lepidoptera</taxon>
        <taxon>Glossata</taxon>
        <taxon>Ditrysia</taxon>
        <taxon>Tineoidea</taxon>
        <taxon>Psychidae</taxon>
        <taxon>Oiketicinae</taxon>
        <taxon>Eumeta</taxon>
    </lineage>
</organism>
<gene>
    <name evidence="1" type="ORF">EVAR_42898_1</name>
</gene>
<name>A0A4C1WTI6_EUMVA</name>
<evidence type="ECO:0000313" key="1">
    <source>
        <dbReference type="EMBL" id="GBP54698.1"/>
    </source>
</evidence>
<sequence length="134" mass="15141">MRKRLCDFLLTRFEGAVYYGIHFDPSIAWRPVAMASVSTPKIRFDLIKILLLPLDWGTSISTFASRLRSPLSISSRWRPYSVRQEYRVSPPLLEVVPAPWPNFVVVTKVLIVKGSPGGKYGAPRVPIVYRPASP</sequence>
<keyword evidence="2" id="KW-1185">Reference proteome</keyword>
<comment type="caution">
    <text evidence="1">The sequence shown here is derived from an EMBL/GenBank/DDBJ whole genome shotgun (WGS) entry which is preliminary data.</text>
</comment>
<dbReference type="EMBL" id="BGZK01000653">
    <property type="protein sequence ID" value="GBP54698.1"/>
    <property type="molecule type" value="Genomic_DNA"/>
</dbReference>
<dbReference type="AlphaFoldDB" id="A0A4C1WTI6"/>
<accession>A0A4C1WTI6</accession>